<dbReference type="PANTHER" id="PTHR39961">
    <property type="entry name" value="HYPOTHETICAL CYTOSOLIC PROTEIN"/>
    <property type="match status" value="1"/>
</dbReference>
<accession>A0A917M4N8</accession>
<dbReference type="AlphaFoldDB" id="A0A917M4N8"/>
<evidence type="ECO:0000313" key="1">
    <source>
        <dbReference type="EMBL" id="GGG76754.1"/>
    </source>
</evidence>
<dbReference type="Proteomes" id="UP000660862">
    <property type="component" value="Unassembled WGS sequence"/>
</dbReference>
<keyword evidence="2" id="KW-1185">Reference proteome</keyword>
<comment type="caution">
    <text evidence="1">The sequence shown here is derived from an EMBL/GenBank/DDBJ whole genome shotgun (WGS) entry which is preliminary data.</text>
</comment>
<dbReference type="EMBL" id="BMER01000001">
    <property type="protein sequence ID" value="GGG76754.1"/>
    <property type="molecule type" value="Genomic_DNA"/>
</dbReference>
<evidence type="ECO:0000313" key="2">
    <source>
        <dbReference type="Proteomes" id="UP000660862"/>
    </source>
</evidence>
<sequence>MSHSIKFFSVSFINPTFMTWKKFSGEPLRQPILDEVSATIAREYALGNKLKVCIGTDSQVKSGTTEFAAVIVFVREGKGGFMYIHQDRTSQKMSIKERMLAEVQRSIEIAYSLCDLLDRYHVDLEVHADINTNPMFKSNLALHDAMGYILSMGFVFKAKPEAFASSACANKVVQ</sequence>
<organism evidence="1 2">
    <name type="scientific">Parapedobacter pyrenivorans</name>
    <dbReference type="NCBI Taxonomy" id="1305674"/>
    <lineage>
        <taxon>Bacteria</taxon>
        <taxon>Pseudomonadati</taxon>
        <taxon>Bacteroidota</taxon>
        <taxon>Sphingobacteriia</taxon>
        <taxon>Sphingobacteriales</taxon>
        <taxon>Sphingobacteriaceae</taxon>
        <taxon>Parapedobacter</taxon>
    </lineage>
</organism>
<dbReference type="InterPro" id="IPR007405">
    <property type="entry name" value="Phage_KVP40_Orf299"/>
</dbReference>
<protein>
    <recommendedName>
        <fullName evidence="3">DUF458 domain-containing protein</fullName>
    </recommendedName>
</protein>
<name>A0A917M4N8_9SPHI</name>
<reference evidence="1" key="2">
    <citation type="submission" date="2020-09" db="EMBL/GenBank/DDBJ databases">
        <authorList>
            <person name="Sun Q."/>
            <person name="Zhou Y."/>
        </authorList>
    </citation>
    <scope>NUCLEOTIDE SEQUENCE</scope>
    <source>
        <strain evidence="1">CGMCC 1.12195</strain>
    </source>
</reference>
<evidence type="ECO:0008006" key="3">
    <source>
        <dbReference type="Google" id="ProtNLM"/>
    </source>
</evidence>
<dbReference type="Pfam" id="PF04308">
    <property type="entry name" value="RNaseH_like"/>
    <property type="match status" value="1"/>
</dbReference>
<gene>
    <name evidence="1" type="ORF">GCM10007415_05710</name>
</gene>
<proteinExistence type="predicted"/>
<reference evidence="1" key="1">
    <citation type="journal article" date="2014" name="Int. J. Syst. Evol. Microbiol.">
        <title>Complete genome sequence of Corynebacterium casei LMG S-19264T (=DSM 44701T), isolated from a smear-ripened cheese.</title>
        <authorList>
            <consortium name="US DOE Joint Genome Institute (JGI-PGF)"/>
            <person name="Walter F."/>
            <person name="Albersmeier A."/>
            <person name="Kalinowski J."/>
            <person name="Ruckert C."/>
        </authorList>
    </citation>
    <scope>NUCLEOTIDE SEQUENCE</scope>
    <source>
        <strain evidence="1">CGMCC 1.12195</strain>
    </source>
</reference>
<dbReference type="PANTHER" id="PTHR39961:SF1">
    <property type="entry name" value="DUF458 DOMAIN-CONTAINING PROTEIN"/>
    <property type="match status" value="1"/>
</dbReference>